<reference evidence="1 2" key="1">
    <citation type="submission" date="2024-01" db="EMBL/GenBank/DDBJ databases">
        <authorList>
            <person name="Wang Y."/>
            <person name="Lin M."/>
        </authorList>
    </citation>
    <scope>NUCLEOTIDE SEQUENCE [LARGE SCALE GENOMIC DNA]</scope>
</reference>
<dbReference type="InterPro" id="IPR038715">
    <property type="entry name" value="RNA_pol_inhibitor_sf"/>
</dbReference>
<evidence type="ECO:0000313" key="2">
    <source>
        <dbReference type="Proteomes" id="UP001333037"/>
    </source>
</evidence>
<name>A0ABZ2CS47_9CAUD</name>
<dbReference type="InterPro" id="IPR016412">
    <property type="entry name" value="RNA_pol_inhibitor"/>
</dbReference>
<organism evidence="1 2">
    <name type="scientific">Aeromonas phage phiA014S</name>
    <dbReference type="NCBI Taxonomy" id="3119845"/>
    <lineage>
        <taxon>Viruses</taxon>
        <taxon>Duplodnaviria</taxon>
        <taxon>Heunggongvirae</taxon>
        <taxon>Uroviricota</taxon>
        <taxon>Caudoviricetes</taxon>
        <taxon>Autographivirales</taxon>
        <taxon>Autotranscriptaviridae</taxon>
        <taxon>Studiervirinae</taxon>
        <taxon>Coryciavirus</taxon>
        <taxon>Coryciavirus A014S</taxon>
    </lineage>
</organism>
<dbReference type="Pfam" id="PF16857">
    <property type="entry name" value="RNA_pol_inhib"/>
    <property type="match status" value="1"/>
</dbReference>
<accession>A0ABZ2CS47</accession>
<protein>
    <submittedName>
        <fullName evidence="1">Host cell RNA polymerase inhibitor</fullName>
    </submittedName>
</protein>
<evidence type="ECO:0000313" key="1">
    <source>
        <dbReference type="EMBL" id="WVX92085.1"/>
    </source>
</evidence>
<keyword evidence="2" id="KW-1185">Reference proteome</keyword>
<proteinExistence type="predicted"/>
<sequence length="51" mass="5903">MKQFIVHVQFGEDMPETQVPIFAKSLDEANEWADETYGQHGIEVTRVRPKV</sequence>
<dbReference type="Proteomes" id="UP001333037">
    <property type="component" value="Segment"/>
</dbReference>
<dbReference type="EMBL" id="PP226939">
    <property type="protein sequence ID" value="WVX92085.1"/>
    <property type="molecule type" value="Genomic_DNA"/>
</dbReference>
<dbReference type="Gene3D" id="3.10.20.510">
    <property type="entry name" value="RNA polymerase inhibitor"/>
    <property type="match status" value="1"/>
</dbReference>